<dbReference type="InterPro" id="IPR050568">
    <property type="entry name" value="Transcr_DNA_Rep_Reg"/>
</dbReference>
<accession>A0A915ECI0</accession>
<dbReference type="GO" id="GO:0006261">
    <property type="term" value="P:DNA-templated DNA replication"/>
    <property type="evidence" value="ECO:0007669"/>
    <property type="project" value="TreeGrafter"/>
</dbReference>
<organism evidence="5 6">
    <name type="scientific">Ditylenchus dipsaci</name>
    <dbReference type="NCBI Taxonomy" id="166011"/>
    <lineage>
        <taxon>Eukaryota</taxon>
        <taxon>Metazoa</taxon>
        <taxon>Ecdysozoa</taxon>
        <taxon>Nematoda</taxon>
        <taxon>Chromadorea</taxon>
        <taxon>Rhabditida</taxon>
        <taxon>Tylenchina</taxon>
        <taxon>Tylenchomorpha</taxon>
        <taxon>Sphaerularioidea</taxon>
        <taxon>Anguinidae</taxon>
        <taxon>Anguininae</taxon>
        <taxon>Ditylenchus</taxon>
    </lineage>
</organism>
<dbReference type="CDD" id="cd22929">
    <property type="entry name" value="HFD_POLE4-like"/>
    <property type="match status" value="1"/>
</dbReference>
<evidence type="ECO:0000256" key="2">
    <source>
        <dbReference type="ARBA" id="ARBA00023242"/>
    </source>
</evidence>
<dbReference type="PANTHER" id="PTHR10252">
    <property type="entry name" value="HISTONE-LIKE TRANSCRIPTION FACTOR CCAAT-RELATED"/>
    <property type="match status" value="1"/>
</dbReference>
<dbReference type="InterPro" id="IPR009072">
    <property type="entry name" value="Histone-fold"/>
</dbReference>
<dbReference type="WBParaSite" id="jg4408">
    <property type="protein sequence ID" value="jg4408"/>
    <property type="gene ID" value="jg4408"/>
</dbReference>
<feature type="compositionally biased region" description="Low complexity" evidence="3">
    <location>
        <begin position="178"/>
        <end position="194"/>
    </location>
</feature>
<dbReference type="AlphaFoldDB" id="A0A915ECI0"/>
<evidence type="ECO:0000313" key="5">
    <source>
        <dbReference type="Proteomes" id="UP000887574"/>
    </source>
</evidence>
<protein>
    <submittedName>
        <fullName evidence="6">Transcription factor CBF/NF-Y/archaeal histone domain-containing protein</fullName>
    </submittedName>
</protein>
<evidence type="ECO:0000256" key="3">
    <source>
        <dbReference type="SAM" id="MobiDB-lite"/>
    </source>
</evidence>
<dbReference type="Proteomes" id="UP000887574">
    <property type="component" value="Unplaced"/>
</dbReference>
<dbReference type="InterPro" id="IPR003958">
    <property type="entry name" value="CBFA_NFYB_domain"/>
</dbReference>
<feature type="domain" description="Transcription factor CBF/NF-Y/archaeal histone" evidence="4">
    <location>
        <begin position="20"/>
        <end position="82"/>
    </location>
</feature>
<dbReference type="GO" id="GO:0046982">
    <property type="term" value="F:protein heterodimerization activity"/>
    <property type="evidence" value="ECO:0007669"/>
    <property type="project" value="InterPro"/>
</dbReference>
<keyword evidence="5" id="KW-1185">Reference proteome</keyword>
<evidence type="ECO:0000259" key="4">
    <source>
        <dbReference type="Pfam" id="PF00808"/>
    </source>
</evidence>
<proteinExistence type="predicted"/>
<feature type="region of interest" description="Disordered" evidence="3">
    <location>
        <begin position="178"/>
        <end position="211"/>
    </location>
</feature>
<evidence type="ECO:0000313" key="6">
    <source>
        <dbReference type="WBParaSite" id="jg4408"/>
    </source>
</evidence>
<dbReference type="Gene3D" id="1.10.20.10">
    <property type="entry name" value="Histone, subunit A"/>
    <property type="match status" value="1"/>
</dbReference>
<evidence type="ECO:0000256" key="1">
    <source>
        <dbReference type="ARBA" id="ARBA00004123"/>
    </source>
</evidence>
<name>A0A915ECI0_9BILA</name>
<dbReference type="SUPFAM" id="SSF47113">
    <property type="entry name" value="Histone-fold"/>
    <property type="match status" value="1"/>
</dbReference>
<keyword evidence="2" id="KW-0539">Nucleus</keyword>
<dbReference type="GO" id="GO:0008622">
    <property type="term" value="C:epsilon DNA polymerase complex"/>
    <property type="evidence" value="ECO:0007669"/>
    <property type="project" value="TreeGrafter"/>
</dbReference>
<sequence length="211" mass="23734">MTNMEDTAQSFEEDVVLRHQLPISKIKKICKLDPLLNSISAEAVLLVTLAAEKYAKLLGSAAYSYAKDENRKTIQMKDIDRCIKKDWLFAILEDAISDCRKLSQSVQENSPTSAKGSVSCSFRRSKGSVEYPEAQHREKVNDNLLKFSSTSMPKYDQDDIQLLLGGEPGEMMVEVAPDAKASMQQDQSQDSGDAMLSKKRWSGRYFNKRHS</sequence>
<comment type="subcellular location">
    <subcellularLocation>
        <location evidence="1">Nucleus</location>
    </subcellularLocation>
</comment>
<feature type="compositionally biased region" description="Basic residues" evidence="3">
    <location>
        <begin position="197"/>
        <end position="211"/>
    </location>
</feature>
<reference evidence="6" key="1">
    <citation type="submission" date="2022-11" db="UniProtKB">
        <authorList>
            <consortium name="WormBaseParasite"/>
        </authorList>
    </citation>
    <scope>IDENTIFICATION</scope>
</reference>
<dbReference type="Pfam" id="PF00808">
    <property type="entry name" value="CBFD_NFYB_HMF"/>
    <property type="match status" value="1"/>
</dbReference>
<dbReference type="PANTHER" id="PTHR10252:SF79">
    <property type="entry name" value="DNA POLYMERASE EPSILON SUBUNIT 4"/>
    <property type="match status" value="1"/>
</dbReference>